<proteinExistence type="predicted"/>
<reference evidence="1 2" key="1">
    <citation type="submission" date="2019-07" db="EMBL/GenBank/DDBJ databases">
        <title>WGS assembly of Gossypium tomentosum.</title>
        <authorList>
            <person name="Chen Z.J."/>
            <person name="Sreedasyam A."/>
            <person name="Ando A."/>
            <person name="Song Q."/>
            <person name="De L."/>
            <person name="Hulse-Kemp A."/>
            <person name="Ding M."/>
            <person name="Ye W."/>
            <person name="Kirkbride R."/>
            <person name="Jenkins J."/>
            <person name="Plott C."/>
            <person name="Lovell J."/>
            <person name="Lin Y.-M."/>
            <person name="Vaughn R."/>
            <person name="Liu B."/>
            <person name="Li W."/>
            <person name="Simpson S."/>
            <person name="Scheffler B."/>
            <person name="Saski C."/>
            <person name="Grover C."/>
            <person name="Hu G."/>
            <person name="Conover J."/>
            <person name="Carlson J."/>
            <person name="Shu S."/>
            <person name="Boston L."/>
            <person name="Williams M."/>
            <person name="Peterson D."/>
            <person name="Mcgee K."/>
            <person name="Jones D."/>
            <person name="Wendel J."/>
            <person name="Stelly D."/>
            <person name="Grimwood J."/>
            <person name="Schmutz J."/>
        </authorList>
    </citation>
    <scope>NUCLEOTIDE SEQUENCE [LARGE SCALE GENOMIC DNA]</scope>
    <source>
        <strain evidence="1">7179.01</strain>
    </source>
</reference>
<evidence type="ECO:0000313" key="1">
    <source>
        <dbReference type="EMBL" id="TYH95223.1"/>
    </source>
</evidence>
<organism evidence="1 2">
    <name type="scientific">Gossypium tomentosum</name>
    <name type="common">Hawaiian cotton</name>
    <name type="synonym">Gossypium sandvicense</name>
    <dbReference type="NCBI Taxonomy" id="34277"/>
    <lineage>
        <taxon>Eukaryota</taxon>
        <taxon>Viridiplantae</taxon>
        <taxon>Streptophyta</taxon>
        <taxon>Embryophyta</taxon>
        <taxon>Tracheophyta</taxon>
        <taxon>Spermatophyta</taxon>
        <taxon>Magnoliopsida</taxon>
        <taxon>eudicotyledons</taxon>
        <taxon>Gunneridae</taxon>
        <taxon>Pentapetalae</taxon>
        <taxon>rosids</taxon>
        <taxon>malvids</taxon>
        <taxon>Malvales</taxon>
        <taxon>Malvaceae</taxon>
        <taxon>Malvoideae</taxon>
        <taxon>Gossypium</taxon>
    </lineage>
</organism>
<dbReference type="Proteomes" id="UP000322667">
    <property type="component" value="Chromosome A12"/>
</dbReference>
<keyword evidence="2" id="KW-1185">Reference proteome</keyword>
<sequence>MAIFHFFKLQLNQNPNAPFSPHLADKRNKTIAPFQFSSSLAKKSSLIVMAPLYLMNGDEYIPLFSPFEKPLVTADFNLKIPSQAPIAIKEIGVPMVYL</sequence>
<gene>
    <name evidence="1" type="ORF">ES332_A12G091400v1</name>
</gene>
<dbReference type="AlphaFoldDB" id="A0A5D2MUN0"/>
<protein>
    <submittedName>
        <fullName evidence="1">Uncharacterized protein</fullName>
    </submittedName>
</protein>
<name>A0A5D2MUN0_GOSTO</name>
<accession>A0A5D2MUN0</accession>
<evidence type="ECO:0000313" key="2">
    <source>
        <dbReference type="Proteomes" id="UP000322667"/>
    </source>
</evidence>
<dbReference type="EMBL" id="CM017621">
    <property type="protein sequence ID" value="TYH95223.1"/>
    <property type="molecule type" value="Genomic_DNA"/>
</dbReference>